<evidence type="ECO:0000256" key="11">
    <source>
        <dbReference type="ARBA" id="ARBA00023136"/>
    </source>
</evidence>
<dbReference type="Proteomes" id="UP001324595">
    <property type="component" value="Unassembled WGS sequence"/>
</dbReference>
<keyword evidence="6 14" id="KW-0812">Transmembrane</keyword>
<evidence type="ECO:0000259" key="18">
    <source>
        <dbReference type="Pfam" id="PF07715"/>
    </source>
</evidence>
<sequence length="789" mass="85359">MEKPLKSLDSYSASTLANSLAAAIAVPALCLMPGAQAQTSAGVTQLAPVQVEGEASPYQATTVQSSKMTAPLLDTPRTVQVVPQQVIQDQAATTNLQDVLRNSPGITMGAGEGGRAGGDLPIIRGQNAAGSIFVDGVRDPSTQIRDTFNLEQVEIIKGPDSVYSGRGGAGGSINLVSKTPKARDFAEGSVQIGTDSNYRATADGNWLLGDNAAFRLNLMGNKGDVPGRDHAVDFSRWGVAPTLQLGVGTPTRITLGYYHYQDDSMPDYAIPYDPKSGQPVTETQGVSRKNFYGLTGRDFMKSRDDVATLAIDHDFSSKLRLRNVTRYGRSVTDYAATNPDDSKGNVPNGLVYRALKAGYYTNKTFTNQTDLSGEFETGSLQHSFDVGFEYSNIKQDKDSYTQTIAKGAMPCKVGANDASNPALCTSLWDPDPHDYYPGHLSRNDNPARYSTDTIALYGFDTIKFNEQWQASVGLRWDNYRVSGSNIARGRNDPASTPAFYSTSREDNLFNYQLGLAYKPVPNGTIYASYGTSSTPSAVAGSNVSDAVTVSNESLAPEKSRTVEVGTKWQLFDDRLTLSGALFQDIRKNTSVAVSATETEQIGKAKVRGIELGFSGSITPKWNVYGGYTFMDSELVEGAYNSGAVGQDLPNTPRNAFSLWTTYKLVPQLTVGGGAYYVDKVYGNADNGRNADGTPKARWVPSYWRFDAMAAYEFNDHLTAQLNVMNIFDKTYYTKAYAAHYAALGTGRAAGKTGALRRFFLVHRAIAWRGLASFRILDGRYLPSGVQGDA</sequence>
<dbReference type="InterPro" id="IPR036942">
    <property type="entry name" value="Beta-barrel_TonB_sf"/>
</dbReference>
<feature type="chain" id="PRO_5046590819" evidence="16">
    <location>
        <begin position="38"/>
        <end position="789"/>
    </location>
</feature>
<accession>A0ABU5X4X2</accession>
<comment type="similarity">
    <text evidence="2 14 15">Belongs to the TonB-dependent receptor family.</text>
</comment>
<evidence type="ECO:0000256" key="12">
    <source>
        <dbReference type="ARBA" id="ARBA00023170"/>
    </source>
</evidence>
<proteinExistence type="inferred from homology"/>
<dbReference type="NCBIfam" id="TIGR01783">
    <property type="entry name" value="TonB-siderophor"/>
    <property type="match status" value="1"/>
</dbReference>
<evidence type="ECO:0000259" key="17">
    <source>
        <dbReference type="Pfam" id="PF00593"/>
    </source>
</evidence>
<comment type="caution">
    <text evidence="19">The sequence shown here is derived from an EMBL/GenBank/DDBJ whole genome shotgun (WGS) entry which is preliminary data.</text>
</comment>
<feature type="signal peptide" evidence="16">
    <location>
        <begin position="1"/>
        <end position="37"/>
    </location>
</feature>
<evidence type="ECO:0000256" key="9">
    <source>
        <dbReference type="ARBA" id="ARBA00023065"/>
    </source>
</evidence>
<keyword evidence="12 19" id="KW-0675">Receptor</keyword>
<feature type="domain" description="TonB-dependent receptor plug" evidence="18">
    <location>
        <begin position="72"/>
        <end position="171"/>
    </location>
</feature>
<dbReference type="InterPro" id="IPR012910">
    <property type="entry name" value="Plug_dom"/>
</dbReference>
<keyword evidence="8" id="KW-0408">Iron</keyword>
<dbReference type="InterPro" id="IPR010105">
    <property type="entry name" value="TonB_sidphr_rcpt"/>
</dbReference>
<keyword evidence="4 14" id="KW-1134">Transmembrane beta strand</keyword>
<keyword evidence="13 14" id="KW-0998">Cell outer membrane</keyword>
<dbReference type="PANTHER" id="PTHR32552">
    <property type="entry name" value="FERRICHROME IRON RECEPTOR-RELATED"/>
    <property type="match status" value="1"/>
</dbReference>
<keyword evidence="11 14" id="KW-0472">Membrane</keyword>
<evidence type="ECO:0000256" key="5">
    <source>
        <dbReference type="ARBA" id="ARBA00022496"/>
    </source>
</evidence>
<dbReference type="Pfam" id="PF00593">
    <property type="entry name" value="TonB_dep_Rec_b-barrel"/>
    <property type="match status" value="1"/>
</dbReference>
<dbReference type="Gene3D" id="2.40.170.20">
    <property type="entry name" value="TonB-dependent receptor, beta-barrel domain"/>
    <property type="match status" value="1"/>
</dbReference>
<dbReference type="InterPro" id="IPR039426">
    <property type="entry name" value="TonB-dep_rcpt-like"/>
</dbReference>
<evidence type="ECO:0000256" key="4">
    <source>
        <dbReference type="ARBA" id="ARBA00022452"/>
    </source>
</evidence>
<dbReference type="PROSITE" id="PS52016">
    <property type="entry name" value="TONB_DEPENDENT_REC_3"/>
    <property type="match status" value="1"/>
</dbReference>
<feature type="domain" description="TonB-dependent receptor-like beta-barrel" evidence="17">
    <location>
        <begin position="249"/>
        <end position="726"/>
    </location>
</feature>
<dbReference type="Pfam" id="PF07715">
    <property type="entry name" value="Plug"/>
    <property type="match status" value="1"/>
</dbReference>
<evidence type="ECO:0000256" key="10">
    <source>
        <dbReference type="ARBA" id="ARBA00023077"/>
    </source>
</evidence>
<dbReference type="PANTHER" id="PTHR32552:SF89">
    <property type="entry name" value="CATECHOLATE SIDEROPHORE RECEPTOR FIU"/>
    <property type="match status" value="1"/>
</dbReference>
<keyword evidence="3 14" id="KW-0813">Transport</keyword>
<keyword evidence="7 16" id="KW-0732">Signal</keyword>
<feature type="non-terminal residue" evidence="19">
    <location>
        <position position="789"/>
    </location>
</feature>
<evidence type="ECO:0000256" key="13">
    <source>
        <dbReference type="ARBA" id="ARBA00023237"/>
    </source>
</evidence>
<reference evidence="19 20" key="1">
    <citation type="submission" date="2023-12" db="EMBL/GenBank/DDBJ databases">
        <title>Draft Genome Sequences of Bordetella parapertussis clinical Isolates from Colombia, 2023.</title>
        <authorList>
            <person name="Montilla E.A."/>
            <person name="Rojas F."/>
            <person name="Vargas M.N."/>
            <person name="Bonilla V."/>
            <person name="Duarte C."/>
        </authorList>
    </citation>
    <scope>NUCLEOTIDE SEQUENCE [LARGE SCALE GENOMIC DNA]</scope>
    <source>
        <strain evidence="19 20">320001806</strain>
    </source>
</reference>
<dbReference type="RefSeq" id="WP_323670030.1">
    <property type="nucleotide sequence ID" value="NZ_JAXUBE010000028.1"/>
</dbReference>
<evidence type="ECO:0000256" key="14">
    <source>
        <dbReference type="PROSITE-ProRule" id="PRU01360"/>
    </source>
</evidence>
<evidence type="ECO:0000256" key="15">
    <source>
        <dbReference type="RuleBase" id="RU003357"/>
    </source>
</evidence>
<evidence type="ECO:0000256" key="16">
    <source>
        <dbReference type="SAM" id="SignalP"/>
    </source>
</evidence>
<dbReference type="EMBL" id="JAXUBE010000028">
    <property type="protein sequence ID" value="MEB2663591.1"/>
    <property type="molecule type" value="Genomic_DNA"/>
</dbReference>
<dbReference type="CDD" id="cd01347">
    <property type="entry name" value="ligand_gated_channel"/>
    <property type="match status" value="1"/>
</dbReference>
<dbReference type="InterPro" id="IPR000531">
    <property type="entry name" value="Beta-barrel_TonB"/>
</dbReference>
<dbReference type="Gene3D" id="2.170.130.10">
    <property type="entry name" value="TonB-dependent receptor, plug domain"/>
    <property type="match status" value="1"/>
</dbReference>
<evidence type="ECO:0000313" key="20">
    <source>
        <dbReference type="Proteomes" id="UP001324595"/>
    </source>
</evidence>
<keyword evidence="20" id="KW-1185">Reference proteome</keyword>
<dbReference type="InterPro" id="IPR037066">
    <property type="entry name" value="Plug_dom_sf"/>
</dbReference>
<protein>
    <submittedName>
        <fullName evidence="19">TonB-dependent siderophore receptor</fullName>
    </submittedName>
</protein>
<evidence type="ECO:0000256" key="6">
    <source>
        <dbReference type="ARBA" id="ARBA00022692"/>
    </source>
</evidence>
<keyword evidence="5" id="KW-0410">Iron transport</keyword>
<evidence type="ECO:0000313" key="19">
    <source>
        <dbReference type="EMBL" id="MEB2663591.1"/>
    </source>
</evidence>
<keyword evidence="10 15" id="KW-0798">TonB box</keyword>
<gene>
    <name evidence="19" type="ORF">U5T69_10340</name>
</gene>
<organism evidence="19 20">
    <name type="scientific">Bordetella parapertussis</name>
    <dbReference type="NCBI Taxonomy" id="519"/>
    <lineage>
        <taxon>Bacteria</taxon>
        <taxon>Pseudomonadati</taxon>
        <taxon>Pseudomonadota</taxon>
        <taxon>Betaproteobacteria</taxon>
        <taxon>Burkholderiales</taxon>
        <taxon>Alcaligenaceae</taxon>
        <taxon>Bordetella</taxon>
    </lineage>
</organism>
<evidence type="ECO:0000256" key="3">
    <source>
        <dbReference type="ARBA" id="ARBA00022448"/>
    </source>
</evidence>
<comment type="subcellular location">
    <subcellularLocation>
        <location evidence="1 14">Cell outer membrane</location>
        <topology evidence="1 14">Multi-pass membrane protein</topology>
    </subcellularLocation>
</comment>
<evidence type="ECO:0000256" key="7">
    <source>
        <dbReference type="ARBA" id="ARBA00022729"/>
    </source>
</evidence>
<keyword evidence="9" id="KW-0406">Ion transport</keyword>
<evidence type="ECO:0000256" key="8">
    <source>
        <dbReference type="ARBA" id="ARBA00023004"/>
    </source>
</evidence>
<evidence type="ECO:0000256" key="1">
    <source>
        <dbReference type="ARBA" id="ARBA00004571"/>
    </source>
</evidence>
<dbReference type="SUPFAM" id="SSF56935">
    <property type="entry name" value="Porins"/>
    <property type="match status" value="1"/>
</dbReference>
<evidence type="ECO:0000256" key="2">
    <source>
        <dbReference type="ARBA" id="ARBA00009810"/>
    </source>
</evidence>
<name>A0ABU5X4X2_BORPP</name>